<dbReference type="PANTHER" id="PTHR13032:SF6">
    <property type="entry name" value="MITOCHONDRIAL IMPORT INNER MEMBRANE TRANSLOCASE SUBUNIT TIM21"/>
    <property type="match status" value="1"/>
</dbReference>
<dbReference type="EMBL" id="JAUIQD010000004">
    <property type="protein sequence ID" value="KAK3353586.1"/>
    <property type="molecule type" value="Genomic_DNA"/>
</dbReference>
<evidence type="ECO:0000256" key="3">
    <source>
        <dbReference type="ARBA" id="ARBA00020726"/>
    </source>
</evidence>
<evidence type="ECO:0000256" key="4">
    <source>
        <dbReference type="ARBA" id="ARBA00022692"/>
    </source>
</evidence>
<reference evidence="14" key="2">
    <citation type="submission" date="2023-06" db="EMBL/GenBank/DDBJ databases">
        <authorList>
            <consortium name="Lawrence Berkeley National Laboratory"/>
            <person name="Haridas S."/>
            <person name="Hensen N."/>
            <person name="Bonometti L."/>
            <person name="Westerberg I."/>
            <person name="Brannstrom I.O."/>
            <person name="Guillou S."/>
            <person name="Cros-Aarteil S."/>
            <person name="Calhoun S."/>
            <person name="Kuo A."/>
            <person name="Mondo S."/>
            <person name="Pangilinan J."/>
            <person name="Riley R."/>
            <person name="Labutti K."/>
            <person name="Andreopoulos B."/>
            <person name="Lipzen A."/>
            <person name="Chen C."/>
            <person name="Yanf M."/>
            <person name="Daum C."/>
            <person name="Ng V."/>
            <person name="Clum A."/>
            <person name="Steindorff A."/>
            <person name="Ohm R."/>
            <person name="Martin F."/>
            <person name="Silar P."/>
            <person name="Natvig D."/>
            <person name="Lalanne C."/>
            <person name="Gautier V."/>
            <person name="Ament-Velasquez S.L."/>
            <person name="Kruys A."/>
            <person name="Hutchinson M.I."/>
            <person name="Powell A.J."/>
            <person name="Barry K."/>
            <person name="Miller A.N."/>
            <person name="Grigoriev I.V."/>
            <person name="Debuchy R."/>
            <person name="Gladieux P."/>
            <person name="Thoren M.H."/>
            <person name="Johannesson H."/>
        </authorList>
    </citation>
    <scope>NUCLEOTIDE SEQUENCE</scope>
    <source>
        <strain evidence="14">CBS 955.72</strain>
    </source>
</reference>
<dbReference type="FunFam" id="3.10.450.320:FF:000002">
    <property type="entry name" value="Mitochondrial import inner membrane translocase subunit tim21"/>
    <property type="match status" value="1"/>
</dbReference>
<keyword evidence="12" id="KW-0653">Protein transport</keyword>
<evidence type="ECO:0000256" key="13">
    <source>
        <dbReference type="SAM" id="MobiDB-lite"/>
    </source>
</evidence>
<dbReference type="GO" id="GO:0005744">
    <property type="term" value="C:TIM23 mitochondrial import inner membrane translocase complex"/>
    <property type="evidence" value="ECO:0007669"/>
    <property type="project" value="UniProtKB-UniRule"/>
</dbReference>
<keyword evidence="12" id="KW-0811">Translocation</keyword>
<feature type="compositionally biased region" description="Low complexity" evidence="13">
    <location>
        <begin position="49"/>
        <end position="62"/>
    </location>
</feature>
<organism evidence="14 15">
    <name type="scientific">Lasiosphaeria hispida</name>
    <dbReference type="NCBI Taxonomy" id="260671"/>
    <lineage>
        <taxon>Eukaryota</taxon>
        <taxon>Fungi</taxon>
        <taxon>Dikarya</taxon>
        <taxon>Ascomycota</taxon>
        <taxon>Pezizomycotina</taxon>
        <taxon>Sordariomycetes</taxon>
        <taxon>Sordariomycetidae</taxon>
        <taxon>Sordariales</taxon>
        <taxon>Lasiosphaeriaceae</taxon>
        <taxon>Lasiosphaeria</taxon>
    </lineage>
</organism>
<name>A0AAJ0MEK0_9PEZI</name>
<dbReference type="InterPro" id="IPR013261">
    <property type="entry name" value="Tim21"/>
</dbReference>
<comment type="similarity">
    <text evidence="2 12">Belongs to the TIM21 family.</text>
</comment>
<evidence type="ECO:0000313" key="14">
    <source>
        <dbReference type="EMBL" id="KAK3353586.1"/>
    </source>
</evidence>
<keyword evidence="4 12" id="KW-0812">Transmembrane</keyword>
<evidence type="ECO:0000256" key="6">
    <source>
        <dbReference type="ARBA" id="ARBA00022946"/>
    </source>
</evidence>
<evidence type="ECO:0000256" key="2">
    <source>
        <dbReference type="ARBA" id="ARBA00010867"/>
    </source>
</evidence>
<keyword evidence="8 12" id="KW-0496">Mitochondrion</keyword>
<evidence type="ECO:0000256" key="12">
    <source>
        <dbReference type="RuleBase" id="RU367142"/>
    </source>
</evidence>
<dbReference type="GO" id="GO:0030150">
    <property type="term" value="P:protein import into mitochondrial matrix"/>
    <property type="evidence" value="ECO:0007669"/>
    <property type="project" value="UniProtKB-UniRule"/>
</dbReference>
<keyword evidence="12" id="KW-0813">Transport</keyword>
<proteinExistence type="inferred from homology"/>
<dbReference type="PANTHER" id="PTHR13032">
    <property type="entry name" value="MITOCHONDRIAL IMPORT INNER MEMBRANE TRANSLOCASE SUBUNIT TIM21"/>
    <property type="match status" value="1"/>
</dbReference>
<reference evidence="14" key="1">
    <citation type="journal article" date="2023" name="Mol. Phylogenet. Evol.">
        <title>Genome-scale phylogeny and comparative genomics of the fungal order Sordariales.</title>
        <authorList>
            <person name="Hensen N."/>
            <person name="Bonometti L."/>
            <person name="Westerberg I."/>
            <person name="Brannstrom I.O."/>
            <person name="Guillou S."/>
            <person name="Cros-Aarteil S."/>
            <person name="Calhoun S."/>
            <person name="Haridas S."/>
            <person name="Kuo A."/>
            <person name="Mondo S."/>
            <person name="Pangilinan J."/>
            <person name="Riley R."/>
            <person name="LaButti K."/>
            <person name="Andreopoulos B."/>
            <person name="Lipzen A."/>
            <person name="Chen C."/>
            <person name="Yan M."/>
            <person name="Daum C."/>
            <person name="Ng V."/>
            <person name="Clum A."/>
            <person name="Steindorff A."/>
            <person name="Ohm R.A."/>
            <person name="Martin F."/>
            <person name="Silar P."/>
            <person name="Natvig D.O."/>
            <person name="Lalanne C."/>
            <person name="Gautier V."/>
            <person name="Ament-Velasquez S.L."/>
            <person name="Kruys A."/>
            <person name="Hutchinson M.I."/>
            <person name="Powell A.J."/>
            <person name="Barry K."/>
            <person name="Miller A.N."/>
            <person name="Grigoriev I.V."/>
            <person name="Debuchy R."/>
            <person name="Gladieux P."/>
            <person name="Hiltunen Thoren M."/>
            <person name="Johannesson H."/>
        </authorList>
    </citation>
    <scope>NUCLEOTIDE SEQUENCE</scope>
    <source>
        <strain evidence="14">CBS 955.72</strain>
    </source>
</reference>
<comment type="subcellular location">
    <subcellularLocation>
        <location evidence="1 12">Mitochondrion inner membrane</location>
        <topology evidence="1 12">Single-pass membrane protein</topology>
    </subcellularLocation>
</comment>
<comment type="subunit">
    <text evidence="11">Component of the TIM23 complex, at least composed of TIM23, TIM17, TIM50 and TIM21.</text>
</comment>
<keyword evidence="5 12" id="KW-0999">Mitochondrion inner membrane</keyword>
<accession>A0AAJ0MEK0</accession>
<evidence type="ECO:0000256" key="1">
    <source>
        <dbReference type="ARBA" id="ARBA00004434"/>
    </source>
</evidence>
<dbReference type="Gene3D" id="3.10.450.320">
    <property type="entry name" value="Mitochondrial import inner membrane translocase subunit Tim21"/>
    <property type="match status" value="1"/>
</dbReference>
<dbReference type="Proteomes" id="UP001275084">
    <property type="component" value="Unassembled WGS sequence"/>
</dbReference>
<dbReference type="InterPro" id="IPR038552">
    <property type="entry name" value="Tim21_IMS_sf"/>
</dbReference>
<evidence type="ECO:0000313" key="15">
    <source>
        <dbReference type="Proteomes" id="UP001275084"/>
    </source>
</evidence>
<feature type="transmembrane region" description="Helical" evidence="12">
    <location>
        <begin position="97"/>
        <end position="117"/>
    </location>
</feature>
<evidence type="ECO:0000256" key="7">
    <source>
        <dbReference type="ARBA" id="ARBA00022989"/>
    </source>
</evidence>
<keyword evidence="15" id="KW-1185">Reference proteome</keyword>
<protein>
    <recommendedName>
        <fullName evidence="3 12">Mitochondrial import inner membrane translocase subunit Tim21</fullName>
    </recommendedName>
</protein>
<gene>
    <name evidence="14" type="ORF">B0T25DRAFT_216501</name>
</gene>
<evidence type="ECO:0000256" key="11">
    <source>
        <dbReference type="ARBA" id="ARBA00063758"/>
    </source>
</evidence>
<feature type="region of interest" description="Disordered" evidence="13">
    <location>
        <begin position="49"/>
        <end position="72"/>
    </location>
</feature>
<dbReference type="Pfam" id="PF08294">
    <property type="entry name" value="TIM21"/>
    <property type="match status" value="1"/>
</dbReference>
<evidence type="ECO:0000256" key="9">
    <source>
        <dbReference type="ARBA" id="ARBA00023136"/>
    </source>
</evidence>
<keyword evidence="7 12" id="KW-1133">Transmembrane helix</keyword>
<evidence type="ECO:0000256" key="10">
    <source>
        <dbReference type="ARBA" id="ARBA00060204"/>
    </source>
</evidence>
<evidence type="ECO:0000256" key="8">
    <source>
        <dbReference type="ARBA" id="ARBA00023128"/>
    </source>
</evidence>
<comment type="caution">
    <text evidence="14">The sequence shown here is derived from an EMBL/GenBank/DDBJ whole genome shotgun (WGS) entry which is preliminary data.</text>
</comment>
<keyword evidence="9 12" id="KW-0472">Membrane</keyword>
<keyword evidence="6" id="KW-0809">Transit peptide</keyword>
<evidence type="ECO:0000256" key="5">
    <source>
        <dbReference type="ARBA" id="ARBA00022792"/>
    </source>
</evidence>
<dbReference type="AlphaFoldDB" id="A0AAJ0MEK0"/>
<comment type="function">
    <text evidence="10">Essential component of the TIM23 complex, a complex that mediates the translocation of transit peptide-containing proteins across the mitochondrial inner membrane. Required to keep the TOM and the TIM23 complexes in close contact. At some point, it is released from the TOM23 complex to allow protein translocation into the mitochondrial matrix.</text>
</comment>
<sequence length="253" mass="28489">MNRLASSGRRALCPVTTTTNALVASSSLSQPHLFSTSLPLALARLSRQYATQQQQQNQPKQPKANRRAVTPFNDDGRIPWRQLSATERVGRAAQQSFNFGVVIVGMLLTGGVGYILYTEVFSPDSATAYYNRAVDRIKKDPRCLELLGDAKKITAYGEPSSSRWRTARPIAHDTSKDRYGNDHIKVHFNIRGPKASGRVAMHMVRHAGQEDYEYQYFFVDVKGQQRIYMENADTSATKDGEQKPFRLFGIKWT</sequence>